<name>A0A6A5M273_LUPAL</name>
<organism evidence="7 8">
    <name type="scientific">Lupinus albus</name>
    <name type="common">White lupine</name>
    <name type="synonym">Lupinus termis</name>
    <dbReference type="NCBI Taxonomy" id="3870"/>
    <lineage>
        <taxon>Eukaryota</taxon>
        <taxon>Viridiplantae</taxon>
        <taxon>Streptophyta</taxon>
        <taxon>Embryophyta</taxon>
        <taxon>Tracheophyta</taxon>
        <taxon>Spermatophyta</taxon>
        <taxon>Magnoliopsida</taxon>
        <taxon>eudicotyledons</taxon>
        <taxon>Gunneridae</taxon>
        <taxon>Pentapetalae</taxon>
        <taxon>rosids</taxon>
        <taxon>fabids</taxon>
        <taxon>Fabales</taxon>
        <taxon>Fabaceae</taxon>
        <taxon>Papilionoideae</taxon>
        <taxon>50 kb inversion clade</taxon>
        <taxon>genistoids sensu lato</taxon>
        <taxon>core genistoids</taxon>
        <taxon>Genisteae</taxon>
        <taxon>Lupinus</taxon>
    </lineage>
</organism>
<dbReference type="AlphaFoldDB" id="A0A6A5M273"/>
<dbReference type="OrthoDB" id="1435576at2759"/>
<protein>
    <recommendedName>
        <fullName evidence="6">S-protein homolog</fullName>
    </recommendedName>
</protein>
<comment type="subcellular location">
    <subcellularLocation>
        <location evidence="1 6">Secreted</location>
    </subcellularLocation>
</comment>
<evidence type="ECO:0000256" key="2">
    <source>
        <dbReference type="ARBA" id="ARBA00005581"/>
    </source>
</evidence>
<dbReference type="GO" id="GO:0060320">
    <property type="term" value="P:rejection of self pollen"/>
    <property type="evidence" value="ECO:0007669"/>
    <property type="project" value="UniProtKB-KW"/>
</dbReference>
<dbReference type="GO" id="GO:0005576">
    <property type="term" value="C:extracellular region"/>
    <property type="evidence" value="ECO:0007669"/>
    <property type="project" value="UniProtKB-SubCell"/>
</dbReference>
<keyword evidence="3 6" id="KW-0713">Self-incompatibility</keyword>
<reference evidence="8" key="1">
    <citation type="journal article" date="2020" name="Nat. Commun.">
        <title>Genome sequence of the cluster root forming white lupin.</title>
        <authorList>
            <person name="Hufnagel B."/>
            <person name="Marques A."/>
            <person name="Soriano A."/>
            <person name="Marques L."/>
            <person name="Divol F."/>
            <person name="Doumas P."/>
            <person name="Sallet E."/>
            <person name="Mancinotti D."/>
            <person name="Carrere S."/>
            <person name="Marande W."/>
            <person name="Arribat S."/>
            <person name="Keller J."/>
            <person name="Huneau C."/>
            <person name="Blein T."/>
            <person name="Aime D."/>
            <person name="Laguerre M."/>
            <person name="Taylor J."/>
            <person name="Schubert V."/>
            <person name="Nelson M."/>
            <person name="Geu-Flores F."/>
            <person name="Crespi M."/>
            <person name="Gallardo-Guerrero K."/>
            <person name="Delaux P.-M."/>
            <person name="Salse J."/>
            <person name="Berges H."/>
            <person name="Guyot R."/>
            <person name="Gouzy J."/>
            <person name="Peret B."/>
        </authorList>
    </citation>
    <scope>NUCLEOTIDE SEQUENCE [LARGE SCALE GENOMIC DNA]</scope>
    <source>
        <strain evidence="8">cv. Amiga</strain>
    </source>
</reference>
<evidence type="ECO:0000256" key="3">
    <source>
        <dbReference type="ARBA" id="ARBA00022471"/>
    </source>
</evidence>
<dbReference type="EMBL" id="WOCE01000025">
    <property type="protein sequence ID" value="KAE9584593.1"/>
    <property type="molecule type" value="Genomic_DNA"/>
</dbReference>
<comment type="caution">
    <text evidence="7">The sequence shown here is derived from an EMBL/GenBank/DDBJ whole genome shotgun (WGS) entry which is preliminary data.</text>
</comment>
<gene>
    <name evidence="7" type="ORF">Lalb_Chr25g0279731</name>
</gene>
<dbReference type="Proteomes" id="UP000447434">
    <property type="component" value="Chromosome 25"/>
</dbReference>
<evidence type="ECO:0000313" key="7">
    <source>
        <dbReference type="EMBL" id="KAE9584593.1"/>
    </source>
</evidence>
<keyword evidence="4 6" id="KW-0964">Secreted</keyword>
<sequence length="163" mass="18866">MAALLVNKIVLLITVTIFVTLQAMVGVVYGALFDTRVTMINDILHPVTIHCKDKNHDDGFHILKPGDIHSINFKRAFIIPRALWFCSFKWEGEFHYFDIYVQKRDSCTHCYWRIQEKAMCRTNPINNENIQLPKALPCYAWNKNINVTPSQKGNNNTDLEALK</sequence>
<keyword evidence="8" id="KW-1185">Reference proteome</keyword>
<evidence type="ECO:0000256" key="4">
    <source>
        <dbReference type="ARBA" id="ARBA00022525"/>
    </source>
</evidence>
<keyword evidence="5" id="KW-0732">Signal</keyword>
<dbReference type="PANTHER" id="PTHR31232">
    <property type="match status" value="1"/>
</dbReference>
<dbReference type="Pfam" id="PF05938">
    <property type="entry name" value="Self-incomp_S1"/>
    <property type="match status" value="1"/>
</dbReference>
<dbReference type="InterPro" id="IPR010264">
    <property type="entry name" value="Self-incomp_S1"/>
</dbReference>
<evidence type="ECO:0000313" key="8">
    <source>
        <dbReference type="Proteomes" id="UP000447434"/>
    </source>
</evidence>
<evidence type="ECO:0000256" key="1">
    <source>
        <dbReference type="ARBA" id="ARBA00004613"/>
    </source>
</evidence>
<proteinExistence type="inferred from homology"/>
<comment type="similarity">
    <text evidence="2 6">Belongs to the plant self-incompatibility (S1) protein family.</text>
</comment>
<accession>A0A6A5M273</accession>
<dbReference type="PANTHER" id="PTHR31232:SF43">
    <property type="entry name" value="S-PROTEIN HOMOLOG 29-RELATED"/>
    <property type="match status" value="1"/>
</dbReference>
<evidence type="ECO:0000256" key="6">
    <source>
        <dbReference type="RuleBase" id="RU367044"/>
    </source>
</evidence>
<evidence type="ECO:0000256" key="5">
    <source>
        <dbReference type="ARBA" id="ARBA00022729"/>
    </source>
</evidence>